<comment type="function">
    <text evidence="5">Methylates the class 1 translation termination release factors RF1/PrfA and RF2/PrfB on the glutamine residue of the universally conserved GGQ motif.</text>
</comment>
<dbReference type="GO" id="GO:0032259">
    <property type="term" value="P:methylation"/>
    <property type="evidence" value="ECO:0007669"/>
    <property type="project" value="UniProtKB-KW"/>
</dbReference>
<comment type="caution">
    <text evidence="5">Lacks conserved residue(s) required for the propagation of feature annotation.</text>
</comment>
<evidence type="ECO:0000256" key="1">
    <source>
        <dbReference type="ARBA" id="ARBA00022603"/>
    </source>
</evidence>
<dbReference type="Pfam" id="PF05175">
    <property type="entry name" value="MTS"/>
    <property type="match status" value="1"/>
</dbReference>
<evidence type="ECO:0000313" key="8">
    <source>
        <dbReference type="EMBL" id="MFD1891347.1"/>
    </source>
</evidence>
<accession>A0ABW4RYS3</accession>
<dbReference type="Proteomes" id="UP001597326">
    <property type="component" value="Unassembled WGS sequence"/>
</dbReference>
<dbReference type="HAMAP" id="MF_02126">
    <property type="entry name" value="RF_methyltr_PrmC"/>
    <property type="match status" value="1"/>
</dbReference>
<reference evidence="9" key="1">
    <citation type="journal article" date="2019" name="Int. J. Syst. Evol. Microbiol.">
        <title>The Global Catalogue of Microorganisms (GCM) 10K type strain sequencing project: providing services to taxonomists for standard genome sequencing and annotation.</title>
        <authorList>
            <consortium name="The Broad Institute Genomics Platform"/>
            <consortium name="The Broad Institute Genome Sequencing Center for Infectious Disease"/>
            <person name="Wu L."/>
            <person name="Ma J."/>
        </authorList>
    </citation>
    <scope>NUCLEOTIDE SEQUENCE [LARGE SCALE GENOMIC DNA]</scope>
    <source>
        <strain evidence="9">CAIM 431</strain>
    </source>
</reference>
<comment type="caution">
    <text evidence="8">The sequence shown here is derived from an EMBL/GenBank/DDBJ whole genome shotgun (WGS) entry which is preliminary data.</text>
</comment>
<dbReference type="InterPro" id="IPR050320">
    <property type="entry name" value="N5-glutamine_MTase"/>
</dbReference>
<keyword evidence="2 5" id="KW-0808">Transferase</keyword>
<dbReference type="InterPro" id="IPR029063">
    <property type="entry name" value="SAM-dependent_MTases_sf"/>
</dbReference>
<feature type="domain" description="Methyltransferase small" evidence="6">
    <location>
        <begin position="95"/>
        <end position="187"/>
    </location>
</feature>
<keyword evidence="1 5" id="KW-0489">Methyltransferase</keyword>
<dbReference type="PANTHER" id="PTHR18895">
    <property type="entry name" value="HEMK METHYLTRANSFERASE"/>
    <property type="match status" value="1"/>
</dbReference>
<evidence type="ECO:0000256" key="5">
    <source>
        <dbReference type="HAMAP-Rule" id="MF_02126"/>
    </source>
</evidence>
<evidence type="ECO:0000256" key="3">
    <source>
        <dbReference type="ARBA" id="ARBA00022691"/>
    </source>
</evidence>
<comment type="catalytic activity">
    <reaction evidence="4 5">
        <text>L-glutaminyl-[peptide chain release factor] + S-adenosyl-L-methionine = N(5)-methyl-L-glutaminyl-[peptide chain release factor] + S-adenosyl-L-homocysteine + H(+)</text>
        <dbReference type="Rhea" id="RHEA:42896"/>
        <dbReference type="Rhea" id="RHEA-COMP:10271"/>
        <dbReference type="Rhea" id="RHEA-COMP:10272"/>
        <dbReference type="ChEBI" id="CHEBI:15378"/>
        <dbReference type="ChEBI" id="CHEBI:30011"/>
        <dbReference type="ChEBI" id="CHEBI:57856"/>
        <dbReference type="ChEBI" id="CHEBI:59789"/>
        <dbReference type="ChEBI" id="CHEBI:61891"/>
        <dbReference type="EC" id="2.1.1.297"/>
    </reaction>
</comment>
<dbReference type="NCBIfam" id="TIGR03534">
    <property type="entry name" value="RF_mod_PrmC"/>
    <property type="match status" value="1"/>
</dbReference>
<keyword evidence="3 5" id="KW-0949">S-adenosyl-L-methionine</keyword>
<feature type="binding site" evidence="5">
    <location>
        <position position="184"/>
    </location>
    <ligand>
        <name>S-adenosyl-L-methionine</name>
        <dbReference type="ChEBI" id="CHEBI:59789"/>
    </ligand>
</feature>
<dbReference type="NCBIfam" id="TIGR00536">
    <property type="entry name" value="hemK_fam"/>
    <property type="match status" value="1"/>
</dbReference>
<dbReference type="EC" id="2.1.1.297" evidence="5"/>
<dbReference type="RefSeq" id="WP_343875702.1">
    <property type="nucleotide sequence ID" value="NZ_BAAAIX010000034.1"/>
</dbReference>
<feature type="domain" description="Release factor glutamine methyltransferase N-terminal" evidence="7">
    <location>
        <begin position="6"/>
        <end position="74"/>
    </location>
</feature>
<evidence type="ECO:0000259" key="7">
    <source>
        <dbReference type="Pfam" id="PF17827"/>
    </source>
</evidence>
<evidence type="ECO:0000256" key="4">
    <source>
        <dbReference type="ARBA" id="ARBA00048391"/>
    </source>
</evidence>
<organism evidence="8 9">
    <name type="scientific">Luteococcus peritonei</name>
    <dbReference type="NCBI Taxonomy" id="88874"/>
    <lineage>
        <taxon>Bacteria</taxon>
        <taxon>Bacillati</taxon>
        <taxon>Actinomycetota</taxon>
        <taxon>Actinomycetes</taxon>
        <taxon>Propionibacteriales</taxon>
        <taxon>Propionibacteriaceae</taxon>
        <taxon>Luteococcus</taxon>
    </lineage>
</organism>
<dbReference type="GO" id="GO:0102559">
    <property type="term" value="F:peptide chain release factor N(5)-glutamine methyltransferase activity"/>
    <property type="evidence" value="ECO:0007669"/>
    <property type="project" value="UniProtKB-EC"/>
</dbReference>
<evidence type="ECO:0000259" key="6">
    <source>
        <dbReference type="Pfam" id="PF05175"/>
    </source>
</evidence>
<keyword evidence="9" id="KW-1185">Reference proteome</keyword>
<dbReference type="Pfam" id="PF17827">
    <property type="entry name" value="PrmC_N"/>
    <property type="match status" value="1"/>
</dbReference>
<dbReference type="CDD" id="cd02440">
    <property type="entry name" value="AdoMet_MTases"/>
    <property type="match status" value="1"/>
</dbReference>
<dbReference type="InterPro" id="IPR019874">
    <property type="entry name" value="RF_methyltr_PrmC"/>
</dbReference>
<dbReference type="InterPro" id="IPR040758">
    <property type="entry name" value="PrmC_N"/>
</dbReference>
<dbReference type="PANTHER" id="PTHR18895:SF74">
    <property type="entry name" value="MTRF1L RELEASE FACTOR GLUTAMINE METHYLTRANSFERASE"/>
    <property type="match status" value="1"/>
</dbReference>
<protein>
    <recommendedName>
        <fullName evidence="5">Release factor glutamine methyltransferase</fullName>
        <shortName evidence="5">RF MTase</shortName>
        <ecNumber evidence="5">2.1.1.297</ecNumber>
    </recommendedName>
    <alternativeName>
        <fullName evidence="5">N5-glutamine methyltransferase PrmC</fullName>
    </alternativeName>
    <alternativeName>
        <fullName evidence="5">Protein-(glutamine-N5) MTase PrmC</fullName>
    </alternativeName>
    <alternativeName>
        <fullName evidence="5">Protein-glutamine N-methyltransferase PrmC</fullName>
    </alternativeName>
</protein>
<dbReference type="InterPro" id="IPR002052">
    <property type="entry name" value="DNA_methylase_N6_adenine_CS"/>
</dbReference>
<gene>
    <name evidence="5 8" type="primary">prmC</name>
    <name evidence="8" type="ORF">ACFSCS_14325</name>
</gene>
<evidence type="ECO:0000256" key="2">
    <source>
        <dbReference type="ARBA" id="ARBA00022679"/>
    </source>
</evidence>
<proteinExistence type="inferred from homology"/>
<dbReference type="Gene3D" id="3.40.50.150">
    <property type="entry name" value="Vaccinia Virus protein VP39"/>
    <property type="match status" value="1"/>
</dbReference>
<dbReference type="PROSITE" id="PS00092">
    <property type="entry name" value="N6_MTASE"/>
    <property type="match status" value="1"/>
</dbReference>
<dbReference type="EMBL" id="JBHUFZ010000033">
    <property type="protein sequence ID" value="MFD1891347.1"/>
    <property type="molecule type" value="Genomic_DNA"/>
</dbReference>
<sequence>MSTASQALAAATRTLAAAGTASPAAEARTLLAHVAGIEPNQLFRLSALDEEQAARLDELVARRAEGIPVQHLTGEAFFRTVRLEVGPGVFVPRPETEVMTGWALEHLAGQQAPVVVELCAGSGAISKAIAAEHPGAVQYAVELDETAFDWARRNLAGTGVDLRQGDMAEAFAELDGRVDLVIANPPYIPLEAWESVATDVRDHDPALALWSGDDGLDATRVVARVAARLLRPGGLVCSEHAEVQEQSAVEVFVEQGGFEQVQDHTDLAGRPRFVSARRWEAGVAGWGA</sequence>
<evidence type="ECO:0000313" key="9">
    <source>
        <dbReference type="Proteomes" id="UP001597326"/>
    </source>
</evidence>
<feature type="binding site" evidence="5">
    <location>
        <position position="142"/>
    </location>
    <ligand>
        <name>S-adenosyl-L-methionine</name>
        <dbReference type="ChEBI" id="CHEBI:59789"/>
    </ligand>
</feature>
<feature type="binding site" evidence="5">
    <location>
        <begin position="184"/>
        <end position="187"/>
    </location>
    <ligand>
        <name>substrate</name>
    </ligand>
</feature>
<comment type="similarity">
    <text evidence="5">Belongs to the protein N5-glutamine methyltransferase family. PrmC subfamily.</text>
</comment>
<dbReference type="InterPro" id="IPR004556">
    <property type="entry name" value="HemK-like"/>
</dbReference>
<dbReference type="InterPro" id="IPR007848">
    <property type="entry name" value="Small_mtfrase_dom"/>
</dbReference>
<dbReference type="SUPFAM" id="SSF53335">
    <property type="entry name" value="S-adenosyl-L-methionine-dependent methyltransferases"/>
    <property type="match status" value="1"/>
</dbReference>
<name>A0ABW4RYS3_9ACTN</name>
<dbReference type="Gene3D" id="1.10.8.10">
    <property type="entry name" value="DNA helicase RuvA subunit, C-terminal domain"/>
    <property type="match status" value="1"/>
</dbReference>